<name>A0A0K0HCY1_SALBC</name>
<dbReference type="AlphaFoldDB" id="A0A0K0HCY1"/>
<keyword evidence="1" id="KW-0732">Signal</keyword>
<dbReference type="eggNOG" id="ENOG50303X8">
    <property type="taxonomic scope" value="Bacteria"/>
</dbReference>
<organism evidence="2 3">
    <name type="scientific">Salmonella bongori (strain ATCC 43975 / DSM 13772 / NCTC 12419)</name>
    <dbReference type="NCBI Taxonomy" id="218493"/>
    <lineage>
        <taxon>Bacteria</taxon>
        <taxon>Pseudomonadati</taxon>
        <taxon>Pseudomonadota</taxon>
        <taxon>Gammaproteobacteria</taxon>
        <taxon>Enterobacterales</taxon>
        <taxon>Enterobacteriaceae</taxon>
        <taxon>Salmonella</taxon>
    </lineage>
</organism>
<feature type="chain" id="PRO_5005331878" evidence="1">
    <location>
        <begin position="22"/>
        <end position="354"/>
    </location>
</feature>
<proteinExistence type="predicted"/>
<evidence type="ECO:0000313" key="2">
    <source>
        <dbReference type="EMBL" id="CCC31252.1"/>
    </source>
</evidence>
<reference evidence="2 3" key="1">
    <citation type="journal article" date="2011" name="PLoS Pathog.">
        <title>Salmonella bongori provides insights into the evolution of the Salmonellae.</title>
        <authorList>
            <person name="Fookes M."/>
            <person name="Schroeder G.N."/>
            <person name="Langridge G.C."/>
            <person name="Blondel C.J."/>
            <person name="Mammina C."/>
            <person name="Connor T.R."/>
            <person name="Seth-Smith H."/>
            <person name="Vernikos G.S."/>
            <person name="Robinson K.S."/>
            <person name="Sanders M."/>
            <person name="Petty N.K."/>
            <person name="Kingsley R.A."/>
            <person name="Baumler A.J."/>
            <person name="Nuccio S.P."/>
            <person name="Contreras I."/>
            <person name="Santiviago C.A."/>
            <person name="Maskell D."/>
            <person name="Barrow P."/>
            <person name="Humphrey T."/>
            <person name="Nastasi A."/>
            <person name="Roberts M."/>
            <person name="Frankel G."/>
            <person name="Parkhill J."/>
            <person name="Dougan G."/>
            <person name="Thomson N.R."/>
        </authorList>
    </citation>
    <scope>NUCLEOTIDE SEQUENCE [LARGE SCALE GENOMIC DNA]</scope>
    <source>
        <strain evidence="3">ATCC 43975 / DSM 13772 / NCTC 12419</strain>
    </source>
</reference>
<accession>A0A0K0HCY1</accession>
<dbReference type="Proteomes" id="UP000000289">
    <property type="component" value="Chromosome"/>
</dbReference>
<protein>
    <submittedName>
        <fullName evidence="2">Exported protein</fullName>
    </submittedName>
</protein>
<dbReference type="EMBL" id="FR877557">
    <property type="protein sequence ID" value="CCC31252.1"/>
    <property type="molecule type" value="Genomic_DNA"/>
</dbReference>
<dbReference type="RefSeq" id="WP_015702951.1">
    <property type="nucleotide sequence ID" value="NC_015761.1"/>
</dbReference>
<evidence type="ECO:0000256" key="1">
    <source>
        <dbReference type="SAM" id="SignalP"/>
    </source>
</evidence>
<sequence length="354" mass="38268">MRNISVLSVFLSILILPSAYAGCISSSNMNNNYFFPPSVAIEVNILQSNITTETMDNERIGSVAIEFTCPYSLMGGYWGEDDIDGGDVGRVFIALNEFNYTNSRRMDHRNGLIYIAPDSGNTASSFSPANGNSWGFPNISFTGFSKVMEGGFMTNQKSIKHKYAIYSKKMAGNVPSKNEVVSLFNNPVVYTPGGVKSMGNRNITPTIINNSFTLKYTNTVTCSVTSNVSNLDLGVVNIHKDLNTPLATIVLSMKCGLGVGGGNMTSNYPSFIISGSARMNAVSSTTANNEWLASSNSFGLRIGNGWGLRFQTGSALNINTLNNIPIPIYPYKYGTSQGNSADWNGAVTFEISYN</sequence>
<feature type="signal peptide" evidence="1">
    <location>
        <begin position="1"/>
        <end position="21"/>
    </location>
</feature>
<gene>
    <name evidence="2" type="primary">sbfD</name>
    <name evidence="2" type="ordered locus">SBG_2192</name>
</gene>
<dbReference type="GeneID" id="44981191"/>
<evidence type="ECO:0000313" key="3">
    <source>
        <dbReference type="Proteomes" id="UP000000289"/>
    </source>
</evidence>
<dbReference type="KEGG" id="sbg:SBG_2192"/>